<dbReference type="EMBL" id="QRVN01000001">
    <property type="protein sequence ID" value="RGS49111.1"/>
    <property type="molecule type" value="Genomic_DNA"/>
</dbReference>
<evidence type="ECO:0000259" key="1">
    <source>
        <dbReference type="Pfam" id="PF07693"/>
    </source>
</evidence>
<dbReference type="SUPFAM" id="SSF52540">
    <property type="entry name" value="P-loop containing nucleoside triphosphate hydrolases"/>
    <property type="match status" value="1"/>
</dbReference>
<dbReference type="AlphaFoldDB" id="A0AA92TNG9"/>
<evidence type="ECO:0000313" key="3">
    <source>
        <dbReference type="Proteomes" id="UP000286113"/>
    </source>
</evidence>
<dbReference type="Proteomes" id="UP000286113">
    <property type="component" value="Unassembled WGS sequence"/>
</dbReference>
<dbReference type="InterPro" id="IPR027417">
    <property type="entry name" value="P-loop_NTPase"/>
</dbReference>
<evidence type="ECO:0000313" key="2">
    <source>
        <dbReference type="EMBL" id="RGS49111.1"/>
    </source>
</evidence>
<proteinExistence type="predicted"/>
<organism evidence="2 3">
    <name type="scientific">Segatella copri</name>
    <dbReference type="NCBI Taxonomy" id="165179"/>
    <lineage>
        <taxon>Bacteria</taxon>
        <taxon>Pseudomonadati</taxon>
        <taxon>Bacteroidota</taxon>
        <taxon>Bacteroidia</taxon>
        <taxon>Bacteroidales</taxon>
        <taxon>Prevotellaceae</taxon>
        <taxon>Segatella</taxon>
    </lineage>
</organism>
<feature type="domain" description="KAP NTPase" evidence="1">
    <location>
        <begin position="15"/>
        <end position="364"/>
    </location>
</feature>
<dbReference type="InterPro" id="IPR052754">
    <property type="entry name" value="NTPase_KAP_P-loop"/>
</dbReference>
<reference evidence="2 3" key="1">
    <citation type="submission" date="2018-08" db="EMBL/GenBank/DDBJ databases">
        <title>A genome reference for cultivated species of the human gut microbiota.</title>
        <authorList>
            <person name="Zou Y."/>
            <person name="Xue W."/>
            <person name="Luo G."/>
        </authorList>
    </citation>
    <scope>NUCLEOTIDE SEQUENCE [LARGE SCALE GENOMIC DNA]</scope>
    <source>
        <strain evidence="2 3">AF22-1</strain>
    </source>
</reference>
<gene>
    <name evidence="2" type="ORF">DWX90_01320</name>
</gene>
<dbReference type="Gene3D" id="3.40.50.300">
    <property type="entry name" value="P-loop containing nucleotide triphosphate hydrolases"/>
    <property type="match status" value="1"/>
</dbReference>
<dbReference type="InterPro" id="IPR011646">
    <property type="entry name" value="KAP_P-loop"/>
</dbReference>
<accession>A0AA92TNG9</accession>
<dbReference type="PANTHER" id="PTHR22674:SF6">
    <property type="entry name" value="NTPASE KAP FAMILY P-LOOP DOMAIN-CONTAINING PROTEIN 1"/>
    <property type="match status" value="1"/>
</dbReference>
<dbReference type="Pfam" id="PF07693">
    <property type="entry name" value="KAP_NTPase"/>
    <property type="match status" value="1"/>
</dbReference>
<sequence>MWKDSETIIDYLNFDYIIDAVVKLVLDEDLSPSSIGLYGDWGSGKSSLMKMVEQHLISMNDKSILCIRFNGWLFEGYEDAKTALCGTILESIHKKEGLSSQVKGKVRKLWNKVDVQKILGKGIRYGLDYFMTGGVLSWTDFTISQITNALKKNAENVTEEDIAKALRSLKTDNNIRKDIKNFHDEFEKILKETNIKHLVVFIDELDRCSPETILDIIEAMRLFLFAKGTSFVIGADQRLIEYAIKTKYKEVIGNNLDIGREYMEKVIQYPVNIPALDENEVEQYISCLLLEKDLDKDEFAEILQIIKGLKPLERFDYEYLNLKKAELANKCKKSLFLSGQISSVLAKQINGNPRQCKRFLNTLFMRLDMAKSRHIELKKNVMAKLMLIEYFAAPLYKLVIDPKNKGDFAKFENGEDDVALFKDYANNDWVKAWKGITCKISDENISDYYYFSNSRFTYNQSVGLLLSPIGQLCLEKLMAKNETNRKEAEAFLKELSLMDRKHIANTLFEQLKMEDKLDNDLFKSYALVICHNDMITEALLQIKSIPSDRYSQAQKIYLQNFADILSPKEKESLKSYFGDNFGQIGKTLEHIIKKNK</sequence>
<protein>
    <recommendedName>
        <fullName evidence="1">KAP NTPase domain-containing protein</fullName>
    </recommendedName>
</protein>
<comment type="caution">
    <text evidence="2">The sequence shown here is derived from an EMBL/GenBank/DDBJ whole genome shotgun (WGS) entry which is preliminary data.</text>
</comment>
<dbReference type="PANTHER" id="PTHR22674">
    <property type="entry name" value="NTPASE, KAP FAMILY P-LOOP DOMAIN-CONTAINING 1"/>
    <property type="match status" value="1"/>
</dbReference>
<name>A0AA92TNG9_9BACT</name>